<keyword evidence="1" id="KW-0472">Membrane</keyword>
<dbReference type="EMBL" id="LAZR01006105">
    <property type="protein sequence ID" value="KKM94693.1"/>
    <property type="molecule type" value="Genomic_DNA"/>
</dbReference>
<feature type="transmembrane region" description="Helical" evidence="1">
    <location>
        <begin position="552"/>
        <end position="573"/>
    </location>
</feature>
<feature type="transmembrane region" description="Helical" evidence="1">
    <location>
        <begin position="59"/>
        <end position="80"/>
    </location>
</feature>
<feature type="transmembrane region" description="Helical" evidence="1">
    <location>
        <begin position="21"/>
        <end position="39"/>
    </location>
</feature>
<feature type="transmembrane region" description="Helical" evidence="1">
    <location>
        <begin position="447"/>
        <end position="471"/>
    </location>
</feature>
<feature type="transmembrane region" description="Helical" evidence="1">
    <location>
        <begin position="854"/>
        <end position="876"/>
    </location>
</feature>
<dbReference type="GO" id="GO:0080120">
    <property type="term" value="P:CAAX-box protein maturation"/>
    <property type="evidence" value="ECO:0007669"/>
    <property type="project" value="UniProtKB-ARBA"/>
</dbReference>
<dbReference type="PANTHER" id="PTHR35797">
    <property type="entry name" value="PROTEASE-RELATED"/>
    <property type="match status" value="1"/>
</dbReference>
<feature type="transmembrane region" description="Helical" evidence="1">
    <location>
        <begin position="724"/>
        <end position="745"/>
    </location>
</feature>
<protein>
    <recommendedName>
        <fullName evidence="2">CAAX prenyl protease 2/Lysostaphin resistance protein A-like domain-containing protein</fullName>
    </recommendedName>
</protein>
<feature type="transmembrane region" description="Helical" evidence="1">
    <location>
        <begin position="148"/>
        <end position="172"/>
    </location>
</feature>
<dbReference type="InterPro" id="IPR003675">
    <property type="entry name" value="Rce1/LyrA-like_dom"/>
</dbReference>
<accession>A0A0F9LMW4</accession>
<evidence type="ECO:0000313" key="3">
    <source>
        <dbReference type="EMBL" id="KKM94693.1"/>
    </source>
</evidence>
<name>A0A0F9LMW4_9ZZZZ</name>
<sequence>MKINIEEEKQKKNYFYKLSRFPAYEIMLEGLLASAGAHQSRFIEKLKKNKKLISHQFRVLKVAFSVILLFLSSLPIISYLEIAERLNQGTISLNTIFFISSFMLGIFFGMITLYMLLFGMPSTSSFMSGNAFKWLQTLPFSKKNLKKIGFMTLFRSFDIPLIILTAGFPIIMLIGTQDVLIFLISLLVSFINVVFSFSILVIIGEKLSYLFSESKGKSKKANIVRTITMLGYFIITFSMIFLIQWSFNVIDELFEIFATSEPSMTLNIILSLIPFLFAPAYLISLSSFPNQVPIGLLLSTLIGFTLFILLTLVLFKKAQGAVRSAISTEIKTEQIKIEKKDVQVDIKSVSPIKAYLRKDLVSTTRDITSFMYIFFPIFYPLILVLTLQGSIIGEVSSVEGILLLWSIILGVFLFIPIMLVTGFLNLEESGSSTVASLPVIPREQVKAKLILMLSIQGCSLILLSIVLTFLLNSFLVILLLIVALPIAWTFLLFVFEMKIVLFGKMKYKYIIEELNKEHKIAKWILMILSEAGLYFIILIAGVLLISVFGITIAMLLLLLLGVIGLSCLIYVFTKMFPKVEKMSEYETGGLLRNKPILGVVVLTFLYFIFGFLAALAESPLLFFNILTTNNYITLLFIDFFFQFGFLAILWLFVIPKGMKLPEMSDSFKDYSKKIHLSTIKPIGKNILLGVGSFTIFGIIVFFGAILLGNYVFDPSILFGNPNPSGAGLAGLGWFLFIIMLIPGIWEEIAFRGVAIPMLIKKYRVRTSLIISSVIFGFAHTFNIIAYILIGLDPLSILFYVGSQVIYATLLGFAFGYMYIKTKSLLPSIILHFLIDSVGQILLNTIIDDIFLEGIFLVFFLGLIPAMLIILMVKLVVKSDRNLNSLENF</sequence>
<gene>
    <name evidence="3" type="ORF">LCGC14_1195760</name>
</gene>
<feature type="transmembrane region" description="Helical" evidence="1">
    <location>
        <begin position="294"/>
        <end position="315"/>
    </location>
</feature>
<feature type="transmembrane region" description="Helical" evidence="1">
    <location>
        <begin position="631"/>
        <end position="654"/>
    </location>
</feature>
<reference evidence="3" key="1">
    <citation type="journal article" date="2015" name="Nature">
        <title>Complex archaea that bridge the gap between prokaryotes and eukaryotes.</title>
        <authorList>
            <person name="Spang A."/>
            <person name="Saw J.H."/>
            <person name="Jorgensen S.L."/>
            <person name="Zaremba-Niedzwiedzka K."/>
            <person name="Martijn J."/>
            <person name="Lind A.E."/>
            <person name="van Eijk R."/>
            <person name="Schleper C."/>
            <person name="Guy L."/>
            <person name="Ettema T.J."/>
        </authorList>
    </citation>
    <scope>NUCLEOTIDE SEQUENCE</scope>
</reference>
<evidence type="ECO:0000256" key="1">
    <source>
        <dbReference type="SAM" id="Phobius"/>
    </source>
</evidence>
<organism evidence="3">
    <name type="scientific">marine sediment metagenome</name>
    <dbReference type="NCBI Taxonomy" id="412755"/>
    <lineage>
        <taxon>unclassified sequences</taxon>
        <taxon>metagenomes</taxon>
        <taxon>ecological metagenomes</taxon>
    </lineage>
</organism>
<keyword evidence="1" id="KW-0812">Transmembrane</keyword>
<dbReference type="InterPro" id="IPR042150">
    <property type="entry name" value="MmRce1-like"/>
</dbReference>
<feature type="transmembrane region" description="Helical" evidence="1">
    <location>
        <begin position="796"/>
        <end position="817"/>
    </location>
</feature>
<dbReference type="PANTHER" id="PTHR35797:SF1">
    <property type="entry name" value="PROTEASE"/>
    <property type="match status" value="1"/>
</dbReference>
<dbReference type="Pfam" id="PF02517">
    <property type="entry name" value="Rce1-like"/>
    <property type="match status" value="1"/>
</dbReference>
<feature type="transmembrane region" description="Helical" evidence="1">
    <location>
        <begin position="686"/>
        <end position="712"/>
    </location>
</feature>
<dbReference type="AlphaFoldDB" id="A0A0F9LMW4"/>
<keyword evidence="1" id="KW-1133">Transmembrane helix</keyword>
<feature type="transmembrane region" description="Helical" evidence="1">
    <location>
        <begin position="223"/>
        <end position="243"/>
    </location>
</feature>
<feature type="domain" description="CAAX prenyl protease 2/Lysostaphin resistance protein A-like" evidence="2">
    <location>
        <begin position="732"/>
        <end position="836"/>
    </location>
</feature>
<dbReference type="GO" id="GO:0004175">
    <property type="term" value="F:endopeptidase activity"/>
    <property type="evidence" value="ECO:0007669"/>
    <property type="project" value="UniProtKB-ARBA"/>
</dbReference>
<feature type="transmembrane region" description="Helical" evidence="1">
    <location>
        <begin position="824"/>
        <end position="842"/>
    </location>
</feature>
<feature type="transmembrane region" description="Helical" evidence="1">
    <location>
        <begin position="264"/>
        <end position="282"/>
    </location>
</feature>
<feature type="transmembrane region" description="Helical" evidence="1">
    <location>
        <begin position="403"/>
        <end position="426"/>
    </location>
</feature>
<feature type="transmembrane region" description="Helical" evidence="1">
    <location>
        <begin position="594"/>
        <end position="616"/>
    </location>
</feature>
<proteinExistence type="predicted"/>
<feature type="transmembrane region" description="Helical" evidence="1">
    <location>
        <begin position="370"/>
        <end position="391"/>
    </location>
</feature>
<feature type="transmembrane region" description="Helical" evidence="1">
    <location>
        <begin position="477"/>
        <end position="502"/>
    </location>
</feature>
<comment type="caution">
    <text evidence="3">The sequence shown here is derived from an EMBL/GenBank/DDBJ whole genome shotgun (WGS) entry which is preliminary data.</text>
</comment>
<feature type="transmembrane region" description="Helical" evidence="1">
    <location>
        <begin position="766"/>
        <end position="790"/>
    </location>
</feature>
<feature type="transmembrane region" description="Helical" evidence="1">
    <location>
        <begin position="92"/>
        <end position="117"/>
    </location>
</feature>
<feature type="transmembrane region" description="Helical" evidence="1">
    <location>
        <begin position="523"/>
        <end position="546"/>
    </location>
</feature>
<feature type="transmembrane region" description="Helical" evidence="1">
    <location>
        <begin position="179"/>
        <end position="203"/>
    </location>
</feature>
<evidence type="ECO:0000259" key="2">
    <source>
        <dbReference type="Pfam" id="PF02517"/>
    </source>
</evidence>